<evidence type="ECO:0000256" key="16">
    <source>
        <dbReference type="ARBA" id="ARBA00032853"/>
    </source>
</evidence>
<evidence type="ECO:0000256" key="13">
    <source>
        <dbReference type="ARBA" id="ARBA00023136"/>
    </source>
</evidence>
<dbReference type="GO" id="GO:0009236">
    <property type="term" value="P:cobalamin biosynthetic process"/>
    <property type="evidence" value="ECO:0007669"/>
    <property type="project" value="UniProtKB-UniRule"/>
</dbReference>
<comment type="cofactor">
    <cofactor evidence="1 19">
        <name>Mg(2+)</name>
        <dbReference type="ChEBI" id="CHEBI:18420"/>
    </cofactor>
</comment>
<dbReference type="Pfam" id="PF02654">
    <property type="entry name" value="CobS"/>
    <property type="match status" value="1"/>
</dbReference>
<evidence type="ECO:0000256" key="3">
    <source>
        <dbReference type="ARBA" id="ARBA00004663"/>
    </source>
</evidence>
<dbReference type="NCBIfam" id="NF001277">
    <property type="entry name" value="PRK00235.1-3"/>
    <property type="match status" value="1"/>
</dbReference>
<evidence type="ECO:0000256" key="17">
    <source>
        <dbReference type="ARBA" id="ARBA00048623"/>
    </source>
</evidence>
<keyword evidence="12 19" id="KW-1133">Transmembrane helix</keyword>
<dbReference type="UniPathway" id="UPA00148">
    <property type="reaction ID" value="UER00238"/>
</dbReference>
<keyword evidence="9 19" id="KW-0808">Transferase</keyword>
<feature type="transmembrane region" description="Helical" evidence="19">
    <location>
        <begin position="179"/>
        <end position="197"/>
    </location>
</feature>
<dbReference type="AlphaFoldDB" id="A0A7J5ARP2"/>
<dbReference type="EMBL" id="WAAU01000008">
    <property type="protein sequence ID" value="KAB1159613.1"/>
    <property type="molecule type" value="Genomic_DNA"/>
</dbReference>
<comment type="catalytic activity">
    <reaction evidence="17 19">
        <text>alpha-ribazole + adenosylcob(III)inamide-GDP = adenosylcob(III)alamin + GMP + H(+)</text>
        <dbReference type="Rhea" id="RHEA:16049"/>
        <dbReference type="ChEBI" id="CHEBI:10329"/>
        <dbReference type="ChEBI" id="CHEBI:15378"/>
        <dbReference type="ChEBI" id="CHEBI:18408"/>
        <dbReference type="ChEBI" id="CHEBI:58115"/>
        <dbReference type="ChEBI" id="CHEBI:60487"/>
        <dbReference type="EC" id="2.7.8.26"/>
    </reaction>
</comment>
<feature type="transmembrane region" description="Helical" evidence="19">
    <location>
        <begin position="37"/>
        <end position="56"/>
    </location>
</feature>
<dbReference type="GO" id="GO:0051073">
    <property type="term" value="F:adenosylcobinamide-GDP ribazoletransferase activity"/>
    <property type="evidence" value="ECO:0007669"/>
    <property type="project" value="UniProtKB-UniRule"/>
</dbReference>
<keyword evidence="11 19" id="KW-0460">Magnesium</keyword>
<evidence type="ECO:0000256" key="4">
    <source>
        <dbReference type="ARBA" id="ARBA00010561"/>
    </source>
</evidence>
<comment type="caution">
    <text evidence="20">The sequence shown here is derived from an EMBL/GenBank/DDBJ whole genome shotgun (WGS) entry which is preliminary data.</text>
</comment>
<feature type="transmembrane region" description="Helical" evidence="19">
    <location>
        <begin position="139"/>
        <end position="159"/>
    </location>
</feature>
<dbReference type="EC" id="2.7.8.26" evidence="5 19"/>
<reference evidence="20 21" key="1">
    <citation type="submission" date="2019-09" db="EMBL/GenBank/DDBJ databases">
        <authorList>
            <person name="Cao W.R."/>
        </authorList>
    </citation>
    <scope>NUCLEOTIDE SEQUENCE [LARGE SCALE GENOMIC DNA]</scope>
    <source>
        <strain evidence="21">a4</strain>
    </source>
</reference>
<dbReference type="GO" id="GO:0008818">
    <property type="term" value="F:cobalamin 5'-phosphate synthase activity"/>
    <property type="evidence" value="ECO:0007669"/>
    <property type="project" value="UniProtKB-UniRule"/>
</dbReference>
<organism evidence="20 21">
    <name type="scientific">Tenacibaculum aiptasiae</name>
    <dbReference type="NCBI Taxonomy" id="426481"/>
    <lineage>
        <taxon>Bacteria</taxon>
        <taxon>Pseudomonadati</taxon>
        <taxon>Bacteroidota</taxon>
        <taxon>Flavobacteriia</taxon>
        <taxon>Flavobacteriales</taxon>
        <taxon>Flavobacteriaceae</taxon>
        <taxon>Tenacibaculum</taxon>
    </lineage>
</organism>
<dbReference type="OrthoDB" id="9794626at2"/>
<evidence type="ECO:0000256" key="7">
    <source>
        <dbReference type="ARBA" id="ARBA00022475"/>
    </source>
</evidence>
<keyword evidence="21" id="KW-1185">Reference proteome</keyword>
<evidence type="ECO:0000256" key="2">
    <source>
        <dbReference type="ARBA" id="ARBA00004651"/>
    </source>
</evidence>
<comment type="function">
    <text evidence="14 19">Joins adenosylcobinamide-GDP and alpha-ribazole to generate adenosylcobalamin (Ado-cobalamin). Also synthesizes adenosylcobalamin 5'-phosphate from adenosylcobinamide-GDP and alpha-ribazole 5'-phosphate.</text>
</comment>
<evidence type="ECO:0000256" key="5">
    <source>
        <dbReference type="ARBA" id="ARBA00013200"/>
    </source>
</evidence>
<dbReference type="HAMAP" id="MF_00719">
    <property type="entry name" value="CobS"/>
    <property type="match status" value="1"/>
</dbReference>
<evidence type="ECO:0000256" key="19">
    <source>
        <dbReference type="HAMAP-Rule" id="MF_00719"/>
    </source>
</evidence>
<comment type="similarity">
    <text evidence="4 19">Belongs to the CobS family.</text>
</comment>
<evidence type="ECO:0000313" key="21">
    <source>
        <dbReference type="Proteomes" id="UP000467305"/>
    </source>
</evidence>
<evidence type="ECO:0000256" key="1">
    <source>
        <dbReference type="ARBA" id="ARBA00001946"/>
    </source>
</evidence>
<keyword evidence="10 19" id="KW-0812">Transmembrane</keyword>
<evidence type="ECO:0000256" key="14">
    <source>
        <dbReference type="ARBA" id="ARBA00025228"/>
    </source>
</evidence>
<keyword evidence="13 19" id="KW-0472">Membrane</keyword>
<comment type="pathway">
    <text evidence="3 19">Cofactor biosynthesis; adenosylcobalamin biosynthesis; adenosylcobalamin from cob(II)yrinate a,c-diamide: step 7/7.</text>
</comment>
<evidence type="ECO:0000256" key="11">
    <source>
        <dbReference type="ARBA" id="ARBA00022842"/>
    </source>
</evidence>
<dbReference type="RefSeq" id="WP_150898859.1">
    <property type="nucleotide sequence ID" value="NZ_WAAU01000008.1"/>
</dbReference>
<protein>
    <recommendedName>
        <fullName evidence="6 19">Adenosylcobinamide-GDP ribazoletransferase</fullName>
        <ecNumber evidence="5 19">2.7.8.26</ecNumber>
    </recommendedName>
    <alternativeName>
        <fullName evidence="16 19">Cobalamin synthase</fullName>
    </alternativeName>
    <alternativeName>
        <fullName evidence="15 19">Cobalamin-5'-phosphate synthase</fullName>
    </alternativeName>
</protein>
<accession>A0A7J5ARP2</accession>
<feature type="transmembrane region" description="Helical" evidence="19">
    <location>
        <begin position="203"/>
        <end position="221"/>
    </location>
</feature>
<comment type="subcellular location">
    <subcellularLocation>
        <location evidence="2 19">Cell membrane</location>
        <topology evidence="2 19">Multi-pass membrane protein</topology>
    </subcellularLocation>
</comment>
<dbReference type="PANTHER" id="PTHR34148:SF1">
    <property type="entry name" value="ADENOSYLCOBINAMIDE-GDP RIBAZOLETRANSFERASE"/>
    <property type="match status" value="1"/>
</dbReference>
<evidence type="ECO:0000256" key="12">
    <source>
        <dbReference type="ARBA" id="ARBA00022989"/>
    </source>
</evidence>
<evidence type="ECO:0000256" key="18">
    <source>
        <dbReference type="ARBA" id="ARBA00049504"/>
    </source>
</evidence>
<evidence type="ECO:0000256" key="6">
    <source>
        <dbReference type="ARBA" id="ARBA00015850"/>
    </source>
</evidence>
<feature type="transmembrane region" description="Helical" evidence="19">
    <location>
        <begin position="110"/>
        <end position="127"/>
    </location>
</feature>
<evidence type="ECO:0000256" key="9">
    <source>
        <dbReference type="ARBA" id="ARBA00022679"/>
    </source>
</evidence>
<gene>
    <name evidence="19" type="primary">cobS</name>
    <name evidence="20" type="ORF">F7018_04705</name>
</gene>
<dbReference type="InterPro" id="IPR003805">
    <property type="entry name" value="CobS"/>
</dbReference>
<dbReference type="PANTHER" id="PTHR34148">
    <property type="entry name" value="ADENOSYLCOBINAMIDE-GDP RIBAZOLETRANSFERASE"/>
    <property type="match status" value="1"/>
</dbReference>
<comment type="catalytic activity">
    <reaction evidence="18 19">
        <text>alpha-ribazole 5'-phosphate + adenosylcob(III)inamide-GDP = adenosylcob(III)alamin 5'-phosphate + GMP + H(+)</text>
        <dbReference type="Rhea" id="RHEA:23560"/>
        <dbReference type="ChEBI" id="CHEBI:15378"/>
        <dbReference type="ChEBI" id="CHEBI:57918"/>
        <dbReference type="ChEBI" id="CHEBI:58115"/>
        <dbReference type="ChEBI" id="CHEBI:60487"/>
        <dbReference type="ChEBI" id="CHEBI:60493"/>
        <dbReference type="EC" id="2.7.8.26"/>
    </reaction>
</comment>
<proteinExistence type="inferred from homology"/>
<dbReference type="Proteomes" id="UP000467305">
    <property type="component" value="Unassembled WGS sequence"/>
</dbReference>
<evidence type="ECO:0000256" key="15">
    <source>
        <dbReference type="ARBA" id="ARBA00032605"/>
    </source>
</evidence>
<dbReference type="GO" id="GO:0005886">
    <property type="term" value="C:plasma membrane"/>
    <property type="evidence" value="ECO:0007669"/>
    <property type="project" value="UniProtKB-SubCell"/>
</dbReference>
<evidence type="ECO:0000256" key="10">
    <source>
        <dbReference type="ARBA" id="ARBA00022692"/>
    </source>
</evidence>
<feature type="transmembrane region" description="Helical" evidence="19">
    <location>
        <begin position="62"/>
        <end position="80"/>
    </location>
</feature>
<evidence type="ECO:0000313" key="20">
    <source>
        <dbReference type="EMBL" id="KAB1159613.1"/>
    </source>
</evidence>
<keyword evidence="7 19" id="KW-1003">Cell membrane</keyword>
<dbReference type="NCBIfam" id="TIGR00317">
    <property type="entry name" value="cobS"/>
    <property type="match status" value="1"/>
</dbReference>
<keyword evidence="8 19" id="KW-0169">Cobalamin biosynthesis</keyword>
<name>A0A7J5ARP2_9FLAO</name>
<sequence length="255" mass="28376">MKKQVHYFLTAVLFFTRIPCPKWVDHSPEILNKSSRYFSLVGTLIGAISAAIYYGASHVFNPAISIILSIVASIWTTGAFHEDGFADVCDGFGGGWTKEKILTIMKDSRLGTFGVVGLVSILSLKTVSLYELSINSKNIPLIIITGHTISRFIATILLYTHEYVRDIDSSKVKPTTQKMSSKSIIISGFFGLLPLLFFENFKIFGVLIPLIITYLYMGNFFKKWIGGQTGDCAGALQQVSEVVFYLSLLVTWKLF</sequence>
<evidence type="ECO:0000256" key="8">
    <source>
        <dbReference type="ARBA" id="ARBA00022573"/>
    </source>
</evidence>